<organism evidence="3 4">
    <name type="scientific">Xylocopa violacea</name>
    <name type="common">Violet carpenter bee</name>
    <name type="synonym">Apis violacea</name>
    <dbReference type="NCBI Taxonomy" id="135666"/>
    <lineage>
        <taxon>Eukaryota</taxon>
        <taxon>Metazoa</taxon>
        <taxon>Ecdysozoa</taxon>
        <taxon>Arthropoda</taxon>
        <taxon>Hexapoda</taxon>
        <taxon>Insecta</taxon>
        <taxon>Pterygota</taxon>
        <taxon>Neoptera</taxon>
        <taxon>Endopterygota</taxon>
        <taxon>Hymenoptera</taxon>
        <taxon>Apocrita</taxon>
        <taxon>Aculeata</taxon>
        <taxon>Apoidea</taxon>
        <taxon>Anthophila</taxon>
        <taxon>Apidae</taxon>
        <taxon>Xylocopa</taxon>
        <taxon>Xylocopa</taxon>
    </lineage>
</organism>
<sequence>MQAVPPTYECTKCFKEGMFNKPNTVGFIHISHYLLTVYNAQHFQKMVLWPLMNKVDERRYRIEVREYLEIVASENPDINFLPILKSHLLQAGGTKFLILMWKISLICLRAYITRKCDIQLLQAPSRGDNKDIIETYFNITNIKRDNAIFTFLKQMKSSFEIFDYYMQCISSDFKKVQTAIFDVKENIENIVPKLPVSAPIAKRLLNIDDTEVINLWKQSIQHNIKFLRHNNAKLKEVKNLSNKLHNLIFNLCINSEFFDGNNLTKIDFEALPLTLKEKIQPIDGGLYRNSCLVLQALFSLVDQALQEIEYHFKVDGLPSLLNWESNTLKHCKIIKSMEESFHKLIMQTSNDLYDVQCTLQKNSMNHALDISILYPMSLKVTLVSPKLKFSIDELTNDEKILNKLLCSPLRGKHKHLFRRYKRNLFESPRKSICKLNNSTGSIAPNWESPKRQLLTCNKSSPITVNERLLPPRYSKLFSPELKRNYIKGTNAASTPNPLRTSATQKKSKVQDANKEIDINLAMKNILDFARKITDIANCVSKS</sequence>
<keyword evidence="4" id="KW-1185">Reference proteome</keyword>
<evidence type="ECO:0000313" key="3">
    <source>
        <dbReference type="EMBL" id="CAL7938003.1"/>
    </source>
</evidence>
<comment type="caution">
    <text evidence="3">The sequence shown here is derived from an EMBL/GenBank/DDBJ whole genome shotgun (WGS) entry which is preliminary data.</text>
</comment>
<dbReference type="InterPro" id="IPR028163">
    <property type="entry name" value="HAUS_6_N"/>
</dbReference>
<dbReference type="InterPro" id="IPR026797">
    <property type="entry name" value="HAUS_6"/>
</dbReference>
<feature type="region of interest" description="Disordered" evidence="1">
    <location>
        <begin position="488"/>
        <end position="510"/>
    </location>
</feature>
<dbReference type="Pfam" id="PF14661">
    <property type="entry name" value="HAUS6_N"/>
    <property type="match status" value="1"/>
</dbReference>
<evidence type="ECO:0000313" key="4">
    <source>
        <dbReference type="Proteomes" id="UP001642520"/>
    </source>
</evidence>
<proteinExistence type="predicted"/>
<dbReference type="PANTHER" id="PTHR16151:SF2">
    <property type="entry name" value="HAUS AUGMIN-LIKE COMPLEX SUBUNIT 6"/>
    <property type="match status" value="1"/>
</dbReference>
<feature type="domain" description="HAUS augmin-like complex subunit 6 N-terminal" evidence="2">
    <location>
        <begin position="13"/>
        <end position="116"/>
    </location>
</feature>
<dbReference type="Proteomes" id="UP001642520">
    <property type="component" value="Unassembled WGS sequence"/>
</dbReference>
<gene>
    <name evidence="3" type="ORF">XYLVIOL_LOCUS3022</name>
</gene>
<feature type="compositionally biased region" description="Polar residues" evidence="1">
    <location>
        <begin position="490"/>
        <end position="504"/>
    </location>
</feature>
<dbReference type="EMBL" id="CAXAJV020001288">
    <property type="protein sequence ID" value="CAL7938003.1"/>
    <property type="molecule type" value="Genomic_DNA"/>
</dbReference>
<evidence type="ECO:0000256" key="1">
    <source>
        <dbReference type="SAM" id="MobiDB-lite"/>
    </source>
</evidence>
<reference evidence="3 4" key="1">
    <citation type="submission" date="2024-08" db="EMBL/GenBank/DDBJ databases">
        <authorList>
            <person name="Will J Nash"/>
            <person name="Angela Man"/>
            <person name="Seanna McTaggart"/>
            <person name="Kendall Baker"/>
            <person name="Tom Barker"/>
            <person name="Leah Catchpole"/>
            <person name="Alex Durrant"/>
            <person name="Karim Gharbi"/>
            <person name="Naomi Irish"/>
            <person name="Gemy Kaithakottil"/>
            <person name="Debby Ku"/>
            <person name="Aaliyah Providence"/>
            <person name="Felix Shaw"/>
            <person name="David Swarbreck"/>
            <person name="Chris Watkins"/>
            <person name="Ann M. McCartney"/>
            <person name="Giulio Formenti"/>
            <person name="Alice Mouton"/>
            <person name="Noel Vella"/>
            <person name="Bjorn M von Reumont"/>
            <person name="Adriana Vella"/>
            <person name="Wilfried Haerty"/>
        </authorList>
    </citation>
    <scope>NUCLEOTIDE SEQUENCE [LARGE SCALE GENOMIC DNA]</scope>
</reference>
<protein>
    <recommendedName>
        <fullName evidence="2">HAUS augmin-like complex subunit 6 N-terminal domain-containing protein</fullName>
    </recommendedName>
</protein>
<dbReference type="PANTHER" id="PTHR16151">
    <property type="entry name" value="HAUS AUGMIN-LIKE COMPLEX SUBUNIT 6"/>
    <property type="match status" value="1"/>
</dbReference>
<evidence type="ECO:0000259" key="2">
    <source>
        <dbReference type="Pfam" id="PF14661"/>
    </source>
</evidence>
<accession>A0ABP1ND97</accession>
<name>A0ABP1ND97_XYLVO</name>